<dbReference type="PRINTS" id="PR00364">
    <property type="entry name" value="DISEASERSIST"/>
</dbReference>
<evidence type="ECO:0000256" key="1">
    <source>
        <dbReference type="ARBA" id="ARBA00008894"/>
    </source>
</evidence>
<comment type="caution">
    <text evidence="8">The sequence shown here is derived from an EMBL/GenBank/DDBJ whole genome shotgun (WGS) entry which is preliminary data.</text>
</comment>
<dbReference type="InterPro" id="IPR027417">
    <property type="entry name" value="P-loop_NTPase"/>
</dbReference>
<dbReference type="Pfam" id="PF23247">
    <property type="entry name" value="LRR_RPS2"/>
    <property type="match status" value="2"/>
</dbReference>
<comment type="similarity">
    <text evidence="1">Belongs to the disease resistance NB-LRR family.</text>
</comment>
<evidence type="ECO:0000313" key="9">
    <source>
        <dbReference type="Proteomes" id="UP001341840"/>
    </source>
</evidence>
<dbReference type="InterPro" id="IPR003593">
    <property type="entry name" value="AAA+_ATPase"/>
</dbReference>
<evidence type="ECO:0000256" key="2">
    <source>
        <dbReference type="ARBA" id="ARBA00022741"/>
    </source>
</evidence>
<dbReference type="EMBL" id="JASCZI010242168">
    <property type="protein sequence ID" value="MED6209946.1"/>
    <property type="molecule type" value="Genomic_DNA"/>
</dbReference>
<keyword evidence="3" id="KW-0611">Plant defense</keyword>
<sequence>MGLPTPPLPDWLVKLATEFIKQEVNYLVFYDKNVKNLDDQVNKLKQERQKLRDRVAEDEDRHGREIYDDVTKWLDGADTIISDYEKFHEEDNNAHAGCLAGFPPNLLARYLLSKKSIELKGKVENQLEKAKFDIISRSQGPPSVGLALSNVDYQSLASRARAMEEIMKALKESSARMIGVHGPTGLGKTTLVMEAVNRVQNDPEKPKLFDVVIMANLTKSPDIRKIQGQIADMLWMKLEEESEEGRASRIRERLKKEKESTLLILDDLCATVDLNILGIPWQSGDGNQKNPKGEKSLGSKANDAKETKQQPLAQDAMKSQKTPDAGAPSSSSPLPMLTPEERYKGCKVLLISEVRQVLNQMDVRPNLVVPVDLLTEKDARTLFNKMAGIGDRNSELGELPAQIVKKCDRLPMSIVTTAKALKNRSRSVWEDTRQKLETQTLAGTPEHSTRVIYGLLENVELQTTFLLCACMGNDALVSDLVRLCIGLGFLQGIYTVRDARTRVQIMLMKLREAGLLSNSYSSDRFTMQNLVRNAALSIAFKDKHMLMLTKGKLEEWPDDDELKRYVAISLRHCDVIEAISKSMKCDKLKFLELNNNYPHLKLPNEFFKQMEELKVLILTGVHLSPLGSSIGCLTKLRMLCLEHCTLIPLSGESSLREELGVIGDLKNLKILSFSGSTIECLPIALGNLSKLQTLDISNCPKLTVIPPNVISRLTSLEELYMRKSPIQWPKVTNGGENNESNNASLSELGELNQLANLDIQIESVDHLPGKLFFDKLSSYKIVIGSFNRYLERGFKMPEKHELSRFLAIHEKGGIDIHSHKGIKMLFERVEYLLLGKLTGVEDIFYELNLKGFPHLKELAIRNNHHIQFLIKSPEGGHQHSDEKAFEKLETLELYKVRKMEKICSSSRALSKPSFVNLKTIKINSCEKLRCLFSTSMLKLLTALETIQASDCDSLEEIIVVRPEEIVVEITDGNSNNERLQLPELRTLTLQSLPKFIGFDPKPPTEDIKILFHKKVEILKLERMELRSIQIDQIWNDQSSNFGNLIHLDVSGCHNLKYLFPFSLATNLKKLQSLYVSECYKMENIFPDGPAEVAKLDASFPNLKNIKLSRMSSLRKIWNLNDPRRAVGMFGKLDTLVIEKCNNLASVFYHDTEGIFQGLSSLTVTNCKSMETIFDFAANKNRYAPYETKLIDVHLESLPKLESILRYKQDPKETLQLKSLQNMTVHDCDKLENIFPFSIAAELRLEKLQCLVVSNCSKLKEIVAAPKDTRVNISGSNPILEFPELTTIKFSKLPNLEKFYPGNYELECKKLEDVSIELCGEQLDLLRQEATTSATNGEEATTSATNEEANTFSQRKPLFPEKASLST</sequence>
<dbReference type="InterPro" id="IPR057135">
    <property type="entry name" value="At4g27190-like_LRR"/>
</dbReference>
<feature type="region of interest" description="Disordered" evidence="6">
    <location>
        <begin position="280"/>
        <end position="338"/>
    </location>
</feature>
<keyword evidence="2" id="KW-0547">Nucleotide-binding</keyword>
<dbReference type="SMART" id="SM00382">
    <property type="entry name" value="AAA"/>
    <property type="match status" value="1"/>
</dbReference>
<dbReference type="InterPro" id="IPR042197">
    <property type="entry name" value="Apaf_helical"/>
</dbReference>
<proteinExistence type="inferred from homology"/>
<dbReference type="InterPro" id="IPR032675">
    <property type="entry name" value="LRR_dom_sf"/>
</dbReference>
<dbReference type="SUPFAM" id="SSF52540">
    <property type="entry name" value="P-loop containing nucleoside triphosphate hydrolases"/>
    <property type="match status" value="1"/>
</dbReference>
<feature type="coiled-coil region" evidence="5">
    <location>
        <begin position="27"/>
        <end position="61"/>
    </location>
</feature>
<protein>
    <recommendedName>
        <fullName evidence="7">AAA+ ATPase domain-containing protein</fullName>
    </recommendedName>
</protein>
<feature type="compositionally biased region" description="Basic and acidic residues" evidence="6">
    <location>
        <begin position="291"/>
        <end position="308"/>
    </location>
</feature>
<feature type="compositionally biased region" description="Low complexity" evidence="6">
    <location>
        <begin position="328"/>
        <end position="338"/>
    </location>
</feature>
<dbReference type="SUPFAM" id="SSF52058">
    <property type="entry name" value="L domain-like"/>
    <property type="match status" value="1"/>
</dbReference>
<reference evidence="8 9" key="1">
    <citation type="journal article" date="2023" name="Plants (Basel)">
        <title>Bridging the Gap: Combining Genomics and Transcriptomics Approaches to Understand Stylosanthes scabra, an Orphan Legume from the Brazilian Caatinga.</title>
        <authorList>
            <person name="Ferreira-Neto J.R.C."/>
            <person name="da Silva M.D."/>
            <person name="Binneck E."/>
            <person name="de Melo N.F."/>
            <person name="da Silva R.H."/>
            <person name="de Melo A.L.T.M."/>
            <person name="Pandolfi V."/>
            <person name="Bustamante F.O."/>
            <person name="Brasileiro-Vidal A.C."/>
            <person name="Benko-Iseppon A.M."/>
        </authorList>
    </citation>
    <scope>NUCLEOTIDE SEQUENCE [LARGE SCALE GENOMIC DNA]</scope>
    <source>
        <tissue evidence="8">Leaves</tissue>
    </source>
</reference>
<dbReference type="PANTHER" id="PTHR33463:SF196">
    <property type="entry name" value="NB-ARC DOMAIN DISEASE RESISTANCE PROTEIN"/>
    <property type="match status" value="1"/>
</dbReference>
<evidence type="ECO:0000259" key="7">
    <source>
        <dbReference type="SMART" id="SM00382"/>
    </source>
</evidence>
<dbReference type="InterPro" id="IPR002182">
    <property type="entry name" value="NB-ARC"/>
</dbReference>
<dbReference type="SUPFAM" id="SSF52047">
    <property type="entry name" value="RNI-like"/>
    <property type="match status" value="1"/>
</dbReference>
<dbReference type="Gene3D" id="3.80.10.10">
    <property type="entry name" value="Ribonuclease Inhibitor"/>
    <property type="match status" value="3"/>
</dbReference>
<keyword evidence="9" id="KW-1185">Reference proteome</keyword>
<feature type="compositionally biased region" description="Polar residues" evidence="6">
    <location>
        <begin position="309"/>
        <end position="322"/>
    </location>
</feature>
<gene>
    <name evidence="8" type="ORF">PIB30_059509</name>
</gene>
<accession>A0ABU6YJ49</accession>
<dbReference type="Pfam" id="PF00931">
    <property type="entry name" value="NB-ARC"/>
    <property type="match status" value="1"/>
</dbReference>
<evidence type="ECO:0000256" key="5">
    <source>
        <dbReference type="SAM" id="Coils"/>
    </source>
</evidence>
<keyword evidence="4" id="KW-0067">ATP-binding</keyword>
<feature type="compositionally biased region" description="Low complexity" evidence="6">
    <location>
        <begin position="1329"/>
        <end position="1350"/>
    </location>
</feature>
<name>A0ABU6YJ49_9FABA</name>
<evidence type="ECO:0000256" key="4">
    <source>
        <dbReference type="ARBA" id="ARBA00022840"/>
    </source>
</evidence>
<dbReference type="Gene3D" id="1.10.8.430">
    <property type="entry name" value="Helical domain of apoptotic protease-activating factors"/>
    <property type="match status" value="1"/>
</dbReference>
<organism evidence="8 9">
    <name type="scientific">Stylosanthes scabra</name>
    <dbReference type="NCBI Taxonomy" id="79078"/>
    <lineage>
        <taxon>Eukaryota</taxon>
        <taxon>Viridiplantae</taxon>
        <taxon>Streptophyta</taxon>
        <taxon>Embryophyta</taxon>
        <taxon>Tracheophyta</taxon>
        <taxon>Spermatophyta</taxon>
        <taxon>Magnoliopsida</taxon>
        <taxon>eudicotyledons</taxon>
        <taxon>Gunneridae</taxon>
        <taxon>Pentapetalae</taxon>
        <taxon>rosids</taxon>
        <taxon>fabids</taxon>
        <taxon>Fabales</taxon>
        <taxon>Fabaceae</taxon>
        <taxon>Papilionoideae</taxon>
        <taxon>50 kb inversion clade</taxon>
        <taxon>dalbergioids sensu lato</taxon>
        <taxon>Dalbergieae</taxon>
        <taxon>Pterocarpus clade</taxon>
        <taxon>Stylosanthes</taxon>
    </lineage>
</organism>
<evidence type="ECO:0000256" key="6">
    <source>
        <dbReference type="SAM" id="MobiDB-lite"/>
    </source>
</evidence>
<evidence type="ECO:0000256" key="3">
    <source>
        <dbReference type="ARBA" id="ARBA00022821"/>
    </source>
</evidence>
<keyword evidence="5" id="KW-0175">Coiled coil</keyword>
<dbReference type="Gene3D" id="3.40.50.300">
    <property type="entry name" value="P-loop containing nucleotide triphosphate hydrolases"/>
    <property type="match status" value="1"/>
</dbReference>
<dbReference type="PANTHER" id="PTHR33463">
    <property type="entry name" value="NB-ARC DOMAIN-CONTAINING PROTEIN-RELATED"/>
    <property type="match status" value="1"/>
</dbReference>
<feature type="domain" description="AAA+ ATPase" evidence="7">
    <location>
        <begin position="174"/>
        <end position="374"/>
    </location>
</feature>
<dbReference type="Proteomes" id="UP001341840">
    <property type="component" value="Unassembled WGS sequence"/>
</dbReference>
<dbReference type="InterPro" id="IPR050905">
    <property type="entry name" value="Plant_NBS-LRR"/>
</dbReference>
<feature type="region of interest" description="Disordered" evidence="6">
    <location>
        <begin position="1329"/>
        <end position="1366"/>
    </location>
</feature>
<evidence type="ECO:0000313" key="8">
    <source>
        <dbReference type="EMBL" id="MED6209946.1"/>
    </source>
</evidence>